<accession>A0A354YUF2</accession>
<dbReference type="STRING" id="378794.GCA_001570625_01946"/>
<dbReference type="InterPro" id="IPR014710">
    <property type="entry name" value="RmlC-like_jellyroll"/>
</dbReference>
<dbReference type="SMART" id="SM00100">
    <property type="entry name" value="cNMP"/>
    <property type="match status" value="1"/>
</dbReference>
<name>A0A354YUF2_9FIRM</name>
<proteinExistence type="predicted"/>
<dbReference type="Pfam" id="PF09986">
    <property type="entry name" value="DUF2225"/>
    <property type="match status" value="1"/>
</dbReference>
<dbReference type="InterPro" id="IPR018488">
    <property type="entry name" value="cNMP-bd_CS"/>
</dbReference>
<dbReference type="InterPro" id="IPR000595">
    <property type="entry name" value="cNMP-bd_dom"/>
</dbReference>
<dbReference type="GO" id="GO:0005829">
    <property type="term" value="C:cytosol"/>
    <property type="evidence" value="ECO:0007669"/>
    <property type="project" value="TreeGrafter"/>
</dbReference>
<organism evidence="3 4">
    <name type="scientific">Syntrophomonas wolfei</name>
    <dbReference type="NCBI Taxonomy" id="863"/>
    <lineage>
        <taxon>Bacteria</taxon>
        <taxon>Bacillati</taxon>
        <taxon>Bacillota</taxon>
        <taxon>Clostridia</taxon>
        <taxon>Eubacteriales</taxon>
        <taxon>Syntrophomonadaceae</taxon>
        <taxon>Syntrophomonas</taxon>
    </lineage>
</organism>
<evidence type="ECO:0000259" key="2">
    <source>
        <dbReference type="PROSITE" id="PS50042"/>
    </source>
</evidence>
<dbReference type="RefSeq" id="WP_061214397.1">
    <property type="nucleotide sequence ID" value="NZ_DCDX01000083.1"/>
</dbReference>
<dbReference type="Gene3D" id="2.60.120.10">
    <property type="entry name" value="Jelly Rolls"/>
    <property type="match status" value="1"/>
</dbReference>
<evidence type="ECO:0000256" key="1">
    <source>
        <dbReference type="SAM" id="MobiDB-lite"/>
    </source>
</evidence>
<evidence type="ECO:0000313" key="4">
    <source>
        <dbReference type="Proteomes" id="UP000263273"/>
    </source>
</evidence>
<feature type="domain" description="Cyclic nucleotide-binding" evidence="2">
    <location>
        <begin position="14"/>
        <end position="115"/>
    </location>
</feature>
<dbReference type="GO" id="GO:0003700">
    <property type="term" value="F:DNA-binding transcription factor activity"/>
    <property type="evidence" value="ECO:0007669"/>
    <property type="project" value="TreeGrafter"/>
</dbReference>
<dbReference type="InterPro" id="IPR018708">
    <property type="entry name" value="DUF2225"/>
</dbReference>
<dbReference type="PANTHER" id="PTHR24567:SF74">
    <property type="entry name" value="HTH-TYPE TRANSCRIPTIONAL REGULATOR ARCR"/>
    <property type="match status" value="1"/>
</dbReference>
<dbReference type="CDD" id="cd00038">
    <property type="entry name" value="CAP_ED"/>
    <property type="match status" value="1"/>
</dbReference>
<dbReference type="SUPFAM" id="SSF51206">
    <property type="entry name" value="cAMP-binding domain-like"/>
    <property type="match status" value="1"/>
</dbReference>
<comment type="caution">
    <text evidence="3">The sequence shown here is derived from an EMBL/GenBank/DDBJ whole genome shotgun (WGS) entry which is preliminary data.</text>
</comment>
<dbReference type="PANTHER" id="PTHR24567">
    <property type="entry name" value="CRP FAMILY TRANSCRIPTIONAL REGULATORY PROTEIN"/>
    <property type="match status" value="1"/>
</dbReference>
<dbReference type="EMBL" id="DNZF01000075">
    <property type="protein sequence ID" value="HBK52993.1"/>
    <property type="molecule type" value="Genomic_DNA"/>
</dbReference>
<dbReference type="Proteomes" id="UP000263273">
    <property type="component" value="Unassembled WGS sequence"/>
</dbReference>
<evidence type="ECO:0000313" key="3">
    <source>
        <dbReference type="EMBL" id="HBK52993.1"/>
    </source>
</evidence>
<dbReference type="Pfam" id="PF00027">
    <property type="entry name" value="cNMP_binding"/>
    <property type="match status" value="1"/>
</dbReference>
<dbReference type="InterPro" id="IPR050397">
    <property type="entry name" value="Env_Response_Regulators"/>
</dbReference>
<dbReference type="PROSITE" id="PS00889">
    <property type="entry name" value="CNMP_BINDING_2"/>
    <property type="match status" value="1"/>
</dbReference>
<dbReference type="PROSITE" id="PS50042">
    <property type="entry name" value="CNMP_BINDING_3"/>
    <property type="match status" value="1"/>
</dbReference>
<dbReference type="InterPro" id="IPR018490">
    <property type="entry name" value="cNMP-bd_dom_sf"/>
</dbReference>
<gene>
    <name evidence="3" type="ORF">DDZ44_03520</name>
</gene>
<sequence>MLDIAALAKLGGVKKYNADEIFFNAGETGHEMFIILKGRVGVYITSIDGFPIMITELVSGDFFGEMSLLEGQPRSATIGAIEDTIVLVINESNFEQVIAQQPSLAYRIMKGMSNRVRQLNEDLGQLKRGKTEERKAHKLAPPTAKKPSTEVLDNSLFPPGHKPYPLEAPLSDDNLLFDREVLCPVCEEKFKTKNVRSSKLRLDKVDNDLRQRFVDFEPLWYLVWTCPNCYYSNFNFEFKQVAEAFKKKLLEQGKQLKAKVRLQFSEPRKLDEVFVTYYLMLQSLQAAGKPNPTEAAKVWLRLSWLYNDAGDEEMFLYASQQALDMFKDTYYNTRRDTSVEQDQRLSLLLGELSMRIGENREALKFFRGAIVRKGGNNTINRQAEDRIRDLKDMILVQEKKEEKV</sequence>
<feature type="region of interest" description="Disordered" evidence="1">
    <location>
        <begin position="127"/>
        <end position="151"/>
    </location>
</feature>
<reference evidence="3 4" key="1">
    <citation type="journal article" date="2018" name="Nat. Biotechnol.">
        <title>A standardized bacterial taxonomy based on genome phylogeny substantially revises the tree of life.</title>
        <authorList>
            <person name="Parks D.H."/>
            <person name="Chuvochina M."/>
            <person name="Waite D.W."/>
            <person name="Rinke C."/>
            <person name="Skarshewski A."/>
            <person name="Chaumeil P.A."/>
            <person name="Hugenholtz P."/>
        </authorList>
    </citation>
    <scope>NUCLEOTIDE SEQUENCE [LARGE SCALE GENOMIC DNA]</scope>
    <source>
        <strain evidence="3">UBA10948</strain>
    </source>
</reference>
<dbReference type="AlphaFoldDB" id="A0A354YUF2"/>
<protein>
    <submittedName>
        <fullName evidence="3">DUF2225 domain-containing protein</fullName>
    </submittedName>
</protein>